<organism evidence="3 4">
    <name type="scientific">Acinetobacter cumulans</name>
    <dbReference type="NCBI Taxonomy" id="2136182"/>
    <lineage>
        <taxon>Bacteria</taxon>
        <taxon>Pseudomonadati</taxon>
        <taxon>Pseudomonadota</taxon>
        <taxon>Gammaproteobacteria</taxon>
        <taxon>Moraxellales</taxon>
        <taxon>Moraxellaceae</taxon>
        <taxon>Acinetobacter</taxon>
    </lineage>
</organism>
<reference evidence="3 4" key="1">
    <citation type="submission" date="2018-09" db="EMBL/GenBank/DDBJ databases">
        <title>The draft genome of Acinetobacter sp. strains.</title>
        <authorList>
            <person name="Qin J."/>
            <person name="Feng Y."/>
            <person name="Zong Z."/>
        </authorList>
    </citation>
    <scope>NUCLEOTIDE SEQUENCE [LARGE SCALE GENOMIC DNA]</scope>
    <source>
        <strain evidence="3 4">WCHAc060003</strain>
    </source>
</reference>
<sequence>MTNTSNKHNSSFNYTSRLRRARHRFSLLADKAEDDEIERRIRDGIELSGAIPWILIFAIFIASVGLNINSTAVVIGAMLISPLMGPIMGVGLGVAVYDFKLVKRALFNLGIATLISLVVSTLYFSISPLDNAQSELLSRTSPTIWDVLIALFGGLAGIIGITREEKSNVIPGVAIATALMPPVCTAGFGIATGQWSFVGGALYLYTINCVFISLATIIGIRILRLKPHSFADEKVERCVKISLLMIAMVTAIPSAYLATKLVNEEVFKSTANKFITQEFTFKETQVASSKIDSKTRTIELALVGLPLSQATLQNIEGRLAVANLEGTKIIVHQTNDDKVDVTALKSGVLSDLYLNGQEALRQKDEQVKQLQQELRVKNALFANANDVFAELRAQHPTVSSIFLGQGIDLPTDPNQKQILQLSVRTSEPLSSEDQIRIENWFKVRMKTDAVLLNFLVNQDIVNQKDSSSN</sequence>
<feature type="transmembrane region" description="Helical" evidence="2">
    <location>
        <begin position="106"/>
        <end position="124"/>
    </location>
</feature>
<keyword evidence="2" id="KW-0812">Transmembrane</keyword>
<dbReference type="InterPro" id="IPR005240">
    <property type="entry name" value="DUF389"/>
</dbReference>
<evidence type="ECO:0000256" key="2">
    <source>
        <dbReference type="SAM" id="Phobius"/>
    </source>
</evidence>
<dbReference type="PANTHER" id="PTHR20992:SF9">
    <property type="entry name" value="AT15442P-RELATED"/>
    <property type="match status" value="1"/>
</dbReference>
<proteinExistence type="predicted"/>
<evidence type="ECO:0000313" key="3">
    <source>
        <dbReference type="EMBL" id="RLL26605.1"/>
    </source>
</evidence>
<dbReference type="AlphaFoldDB" id="A0A498CR22"/>
<feature type="transmembrane region" description="Helical" evidence="2">
    <location>
        <begin position="47"/>
        <end position="66"/>
    </location>
</feature>
<feature type="transmembrane region" description="Helical" evidence="2">
    <location>
        <begin position="144"/>
        <end position="162"/>
    </location>
</feature>
<evidence type="ECO:0000256" key="1">
    <source>
        <dbReference type="SAM" id="Coils"/>
    </source>
</evidence>
<feature type="transmembrane region" description="Helical" evidence="2">
    <location>
        <begin position="72"/>
        <end position="94"/>
    </location>
</feature>
<dbReference type="RefSeq" id="WP_121595105.1">
    <property type="nucleotide sequence ID" value="NZ_RCHD01000121.1"/>
</dbReference>
<dbReference type="EMBL" id="RCHD01000121">
    <property type="protein sequence ID" value="RLL26605.1"/>
    <property type="molecule type" value="Genomic_DNA"/>
</dbReference>
<dbReference type="PANTHER" id="PTHR20992">
    <property type="entry name" value="AT15442P-RELATED"/>
    <property type="match status" value="1"/>
</dbReference>
<feature type="transmembrane region" description="Helical" evidence="2">
    <location>
        <begin position="169"/>
        <end position="190"/>
    </location>
</feature>
<feature type="transmembrane region" description="Helical" evidence="2">
    <location>
        <begin position="202"/>
        <end position="220"/>
    </location>
</feature>
<evidence type="ECO:0000313" key="4">
    <source>
        <dbReference type="Proteomes" id="UP000267166"/>
    </source>
</evidence>
<keyword evidence="2" id="KW-1133">Transmembrane helix</keyword>
<keyword evidence="2" id="KW-0472">Membrane</keyword>
<feature type="coiled-coil region" evidence="1">
    <location>
        <begin position="353"/>
        <end position="380"/>
    </location>
</feature>
<comment type="caution">
    <text evidence="3">The sequence shown here is derived from an EMBL/GenBank/DDBJ whole genome shotgun (WGS) entry which is preliminary data.</text>
</comment>
<dbReference type="NCBIfam" id="TIGR00341">
    <property type="entry name" value="TIGR00341 family protein"/>
    <property type="match status" value="1"/>
</dbReference>
<dbReference type="Pfam" id="PF04087">
    <property type="entry name" value="DUF389"/>
    <property type="match status" value="1"/>
</dbReference>
<name>A0A498CR22_9GAMM</name>
<dbReference type="Proteomes" id="UP000267166">
    <property type="component" value="Unassembled WGS sequence"/>
</dbReference>
<keyword evidence="1" id="KW-0175">Coiled coil</keyword>
<feature type="transmembrane region" description="Helical" evidence="2">
    <location>
        <begin position="241"/>
        <end position="259"/>
    </location>
</feature>
<gene>
    <name evidence="3" type="ORF">D9K80_18610</name>
</gene>
<protein>
    <submittedName>
        <fullName evidence="3">TIGR00341 family protein</fullName>
    </submittedName>
</protein>
<accession>A0A498CR22</accession>